<reference evidence="1 2" key="1">
    <citation type="submission" date="2018-09" db="EMBL/GenBank/DDBJ databases">
        <title>Genomic investigation of the strawberry pathogen Phytophthora fragariae indicates pathogenicity is determined by transcriptional variation in three key races.</title>
        <authorList>
            <person name="Adams T.M."/>
            <person name="Armitage A.D."/>
            <person name="Sobczyk M.K."/>
            <person name="Bates H.J."/>
            <person name="Dunwell J.M."/>
            <person name="Nellist C.F."/>
            <person name="Harrison R.J."/>
        </authorList>
    </citation>
    <scope>NUCLEOTIDE SEQUENCE [LARGE SCALE GENOMIC DNA]</scope>
    <source>
        <strain evidence="1 2">ONT-3</strain>
    </source>
</reference>
<dbReference type="Proteomes" id="UP000488956">
    <property type="component" value="Unassembled WGS sequence"/>
</dbReference>
<organism evidence="1 2">
    <name type="scientific">Phytophthora fragariae</name>
    <dbReference type="NCBI Taxonomy" id="53985"/>
    <lineage>
        <taxon>Eukaryota</taxon>
        <taxon>Sar</taxon>
        <taxon>Stramenopiles</taxon>
        <taxon>Oomycota</taxon>
        <taxon>Peronosporomycetes</taxon>
        <taxon>Peronosporales</taxon>
        <taxon>Peronosporaceae</taxon>
        <taxon>Phytophthora</taxon>
    </lineage>
</organism>
<comment type="caution">
    <text evidence="1">The sequence shown here is derived from an EMBL/GenBank/DDBJ whole genome shotgun (WGS) entry which is preliminary data.</text>
</comment>
<proteinExistence type="predicted"/>
<accession>A0A6G0JLA9</accession>
<sequence length="18" mass="1786">MDAGYAGDEGENAGSDVQ</sequence>
<evidence type="ECO:0000313" key="2">
    <source>
        <dbReference type="Proteomes" id="UP000488956"/>
    </source>
</evidence>
<feature type="non-terminal residue" evidence="1">
    <location>
        <position position="18"/>
    </location>
</feature>
<protein>
    <submittedName>
        <fullName evidence="1">Uncharacterized protein</fullName>
    </submittedName>
</protein>
<dbReference type="AlphaFoldDB" id="A0A6G0JLA9"/>
<evidence type="ECO:0000313" key="1">
    <source>
        <dbReference type="EMBL" id="KAE9060021.1"/>
    </source>
</evidence>
<gene>
    <name evidence="1" type="ORF">PF010_g30380</name>
</gene>
<name>A0A6G0JLA9_9STRA</name>
<dbReference type="EMBL" id="QXFX01005749">
    <property type="protein sequence ID" value="KAE9060021.1"/>
    <property type="molecule type" value="Genomic_DNA"/>
</dbReference>